<accession>A0AAV2D3U3</accession>
<gene>
    <name evidence="7" type="ORF">LTRI10_LOCUS10054</name>
</gene>
<comment type="similarity">
    <text evidence="2 6">Belongs to the plant self-incompatibility (S1) protein family.</text>
</comment>
<dbReference type="Proteomes" id="UP001497516">
    <property type="component" value="Chromosome 10"/>
</dbReference>
<dbReference type="Pfam" id="PF05938">
    <property type="entry name" value="Self-incomp_S1"/>
    <property type="match status" value="1"/>
</dbReference>
<organism evidence="7 8">
    <name type="scientific">Linum trigynum</name>
    <dbReference type="NCBI Taxonomy" id="586398"/>
    <lineage>
        <taxon>Eukaryota</taxon>
        <taxon>Viridiplantae</taxon>
        <taxon>Streptophyta</taxon>
        <taxon>Embryophyta</taxon>
        <taxon>Tracheophyta</taxon>
        <taxon>Spermatophyta</taxon>
        <taxon>Magnoliopsida</taxon>
        <taxon>eudicotyledons</taxon>
        <taxon>Gunneridae</taxon>
        <taxon>Pentapetalae</taxon>
        <taxon>rosids</taxon>
        <taxon>fabids</taxon>
        <taxon>Malpighiales</taxon>
        <taxon>Linaceae</taxon>
        <taxon>Linum</taxon>
    </lineage>
</organism>
<dbReference type="PANTHER" id="PTHR31232">
    <property type="match status" value="1"/>
</dbReference>
<dbReference type="GO" id="GO:0005576">
    <property type="term" value="C:extracellular region"/>
    <property type="evidence" value="ECO:0007669"/>
    <property type="project" value="UniProtKB-SubCell"/>
</dbReference>
<proteinExistence type="inferred from homology"/>
<dbReference type="GO" id="GO:0060320">
    <property type="term" value="P:rejection of self pollen"/>
    <property type="evidence" value="ECO:0007669"/>
    <property type="project" value="UniProtKB-KW"/>
</dbReference>
<keyword evidence="4 6" id="KW-0964">Secreted</keyword>
<dbReference type="EMBL" id="OZ034814">
    <property type="protein sequence ID" value="CAL1363728.1"/>
    <property type="molecule type" value="Genomic_DNA"/>
</dbReference>
<evidence type="ECO:0000256" key="6">
    <source>
        <dbReference type="RuleBase" id="RU367044"/>
    </source>
</evidence>
<evidence type="ECO:0000256" key="2">
    <source>
        <dbReference type="ARBA" id="ARBA00005581"/>
    </source>
</evidence>
<keyword evidence="5" id="KW-0732">Signal</keyword>
<comment type="subcellular location">
    <subcellularLocation>
        <location evidence="1 6">Secreted</location>
    </subcellularLocation>
</comment>
<evidence type="ECO:0000256" key="4">
    <source>
        <dbReference type="ARBA" id="ARBA00022525"/>
    </source>
</evidence>
<keyword evidence="3 6" id="KW-0713">Self-incompatibility</keyword>
<dbReference type="InterPro" id="IPR010264">
    <property type="entry name" value="Self-incomp_S1"/>
</dbReference>
<dbReference type="PANTHER" id="PTHR31232:SF18">
    <property type="entry name" value="S-PROTEIN HOMOLOG"/>
    <property type="match status" value="1"/>
</dbReference>
<evidence type="ECO:0000256" key="3">
    <source>
        <dbReference type="ARBA" id="ARBA00022471"/>
    </source>
</evidence>
<evidence type="ECO:0000256" key="5">
    <source>
        <dbReference type="ARBA" id="ARBA00022729"/>
    </source>
</evidence>
<evidence type="ECO:0000313" key="7">
    <source>
        <dbReference type="EMBL" id="CAL1363728.1"/>
    </source>
</evidence>
<dbReference type="AlphaFoldDB" id="A0AAV2D3U3"/>
<evidence type="ECO:0000313" key="8">
    <source>
        <dbReference type="Proteomes" id="UP001497516"/>
    </source>
</evidence>
<protein>
    <recommendedName>
        <fullName evidence="6">S-protein homolog</fullName>
    </recommendedName>
</protein>
<reference evidence="7 8" key="1">
    <citation type="submission" date="2024-04" db="EMBL/GenBank/DDBJ databases">
        <authorList>
            <person name="Fracassetti M."/>
        </authorList>
    </citation>
    <scope>NUCLEOTIDE SEQUENCE [LARGE SCALE GENOMIC DNA]</scope>
</reference>
<sequence>MEDQRYTISALIKLIITMMRKLVVLVALAILLITEEVPSSQANAAKVDIKNALSGGKRLIAHCGSKDDDIGAQVIEEGASLHWSFEAVSETLFWCNLAVEDRMMELIWVVMDDGAHLALWINSPEPIPRHKWRRILFAPRHY</sequence>
<keyword evidence="8" id="KW-1185">Reference proteome</keyword>
<evidence type="ECO:0000256" key="1">
    <source>
        <dbReference type="ARBA" id="ARBA00004613"/>
    </source>
</evidence>
<name>A0AAV2D3U3_9ROSI</name>